<keyword evidence="1" id="KW-0472">Membrane</keyword>
<name>A0A917DJ04_9MICO</name>
<organism evidence="2 3">
    <name type="scientific">Microbacterium faecale</name>
    <dbReference type="NCBI Taxonomy" id="1804630"/>
    <lineage>
        <taxon>Bacteria</taxon>
        <taxon>Bacillati</taxon>
        <taxon>Actinomycetota</taxon>
        <taxon>Actinomycetes</taxon>
        <taxon>Micrococcales</taxon>
        <taxon>Microbacteriaceae</taxon>
        <taxon>Microbacterium</taxon>
    </lineage>
</organism>
<keyword evidence="3" id="KW-1185">Reference proteome</keyword>
<reference evidence="2" key="1">
    <citation type="journal article" date="2014" name="Int. J. Syst. Evol. Microbiol.">
        <title>Complete genome sequence of Corynebacterium casei LMG S-19264T (=DSM 44701T), isolated from a smear-ripened cheese.</title>
        <authorList>
            <consortium name="US DOE Joint Genome Institute (JGI-PGF)"/>
            <person name="Walter F."/>
            <person name="Albersmeier A."/>
            <person name="Kalinowski J."/>
            <person name="Ruckert C."/>
        </authorList>
    </citation>
    <scope>NUCLEOTIDE SEQUENCE</scope>
    <source>
        <strain evidence="2">CGMCC 1.15152</strain>
    </source>
</reference>
<feature type="transmembrane region" description="Helical" evidence="1">
    <location>
        <begin position="35"/>
        <end position="54"/>
    </location>
</feature>
<dbReference type="RefSeq" id="WP_229731092.1">
    <property type="nucleotide sequence ID" value="NZ_BMHO01000001.1"/>
</dbReference>
<sequence length="184" mass="20215">MNILIAIIACEIGFWVLLVAGLGARYLLRLRGLSTVLLLCVPLLDVILLSLISWDLVANGTTADFTHGLGAVYLGFTVAFGHPIIHRVDRWFAHRFAGAPEPPKVPKHGPQRVAHEWKEWGRMVVCAVLSTAVLGGIVWIVGDPVRTAELIGWIARVWLVAGIWFIGWPVWVTIANMGQVAKRG</sequence>
<evidence type="ECO:0000313" key="2">
    <source>
        <dbReference type="EMBL" id="GGD40258.1"/>
    </source>
</evidence>
<feature type="transmembrane region" description="Helical" evidence="1">
    <location>
        <begin position="120"/>
        <end position="141"/>
    </location>
</feature>
<dbReference type="AlphaFoldDB" id="A0A917DJ04"/>
<evidence type="ECO:0000256" key="1">
    <source>
        <dbReference type="SAM" id="Phobius"/>
    </source>
</evidence>
<comment type="caution">
    <text evidence="2">The sequence shown here is derived from an EMBL/GenBank/DDBJ whole genome shotgun (WGS) entry which is preliminary data.</text>
</comment>
<protein>
    <submittedName>
        <fullName evidence="2">Uncharacterized protein</fullName>
    </submittedName>
</protein>
<feature type="transmembrane region" description="Helical" evidence="1">
    <location>
        <begin position="6"/>
        <end position="28"/>
    </location>
</feature>
<dbReference type="EMBL" id="BMHO01000001">
    <property type="protein sequence ID" value="GGD40258.1"/>
    <property type="molecule type" value="Genomic_DNA"/>
</dbReference>
<evidence type="ECO:0000313" key="3">
    <source>
        <dbReference type="Proteomes" id="UP000633205"/>
    </source>
</evidence>
<keyword evidence="1" id="KW-1133">Transmembrane helix</keyword>
<feature type="transmembrane region" description="Helical" evidence="1">
    <location>
        <begin position="153"/>
        <end position="174"/>
    </location>
</feature>
<feature type="transmembrane region" description="Helical" evidence="1">
    <location>
        <begin position="66"/>
        <end position="85"/>
    </location>
</feature>
<gene>
    <name evidence="2" type="ORF">GCM10010915_21300</name>
</gene>
<reference evidence="2" key="2">
    <citation type="submission" date="2020-09" db="EMBL/GenBank/DDBJ databases">
        <authorList>
            <person name="Sun Q."/>
            <person name="Zhou Y."/>
        </authorList>
    </citation>
    <scope>NUCLEOTIDE SEQUENCE</scope>
    <source>
        <strain evidence="2">CGMCC 1.15152</strain>
    </source>
</reference>
<dbReference type="Proteomes" id="UP000633205">
    <property type="component" value="Unassembled WGS sequence"/>
</dbReference>
<keyword evidence="1" id="KW-0812">Transmembrane</keyword>
<proteinExistence type="predicted"/>
<accession>A0A917DJ04</accession>